<sequence length="106" mass="12006">VREDRMRGGRNKFGSYYKRDRAARMQRIALRGSAPQAHSGVFYSTHAPMDHQVTSSTPDQSPHIHYFDGSTHKVKTEYDAMLQSPTLSSSTPSQQSAFIMKHLQHS</sequence>
<evidence type="ECO:0000313" key="4">
    <source>
        <dbReference type="Proteomes" id="UP000230423"/>
    </source>
</evidence>
<dbReference type="GO" id="GO:0009755">
    <property type="term" value="P:hormone-mediated signaling pathway"/>
    <property type="evidence" value="ECO:0007669"/>
    <property type="project" value="TreeGrafter"/>
</dbReference>
<dbReference type="OrthoDB" id="5771769at2759"/>
<feature type="non-terminal residue" evidence="3">
    <location>
        <position position="1"/>
    </location>
</feature>
<dbReference type="AlphaFoldDB" id="A0A2G9T4H2"/>
<reference evidence="3 4" key="1">
    <citation type="submission" date="2015-09" db="EMBL/GenBank/DDBJ databases">
        <title>Draft genome of the parasitic nematode Teladorsagia circumcincta isolate WARC Sus (inbred).</title>
        <authorList>
            <person name="Mitreva M."/>
        </authorList>
    </citation>
    <scope>NUCLEOTIDE SEQUENCE [LARGE SCALE GENOMIC DNA]</scope>
    <source>
        <strain evidence="3 4">S</strain>
    </source>
</reference>
<dbReference type="GO" id="GO:0004879">
    <property type="term" value="F:nuclear receptor activity"/>
    <property type="evidence" value="ECO:0007669"/>
    <property type="project" value="InterPro"/>
</dbReference>
<dbReference type="PANTHER" id="PTHR24086:SF15">
    <property type="entry name" value="NUCLEAR HORMONE RECEPTOR FTZ-F1"/>
    <property type="match status" value="1"/>
</dbReference>
<organism evidence="3 4">
    <name type="scientific">Teladorsagia circumcincta</name>
    <name type="common">Brown stomach worm</name>
    <name type="synonym">Ostertagia circumcincta</name>
    <dbReference type="NCBI Taxonomy" id="45464"/>
    <lineage>
        <taxon>Eukaryota</taxon>
        <taxon>Metazoa</taxon>
        <taxon>Ecdysozoa</taxon>
        <taxon>Nematoda</taxon>
        <taxon>Chromadorea</taxon>
        <taxon>Rhabditida</taxon>
        <taxon>Rhabditina</taxon>
        <taxon>Rhabditomorpha</taxon>
        <taxon>Strongyloidea</taxon>
        <taxon>Trichostrongylidae</taxon>
        <taxon>Teladorsagia</taxon>
    </lineage>
</organism>
<accession>A0A2G9T4H2</accession>
<dbReference type="InterPro" id="IPR016355">
    <property type="entry name" value="NR5-like"/>
</dbReference>
<dbReference type="GO" id="GO:0090575">
    <property type="term" value="C:RNA polymerase II transcription regulator complex"/>
    <property type="evidence" value="ECO:0007669"/>
    <property type="project" value="TreeGrafter"/>
</dbReference>
<dbReference type="GO" id="GO:0009888">
    <property type="term" value="P:tissue development"/>
    <property type="evidence" value="ECO:0007669"/>
    <property type="project" value="TreeGrafter"/>
</dbReference>
<name>A0A2G9T4H2_TELCI</name>
<keyword evidence="4" id="KW-1185">Reference proteome</keyword>
<gene>
    <name evidence="3" type="ORF">TELCIR_25859</name>
</gene>
<proteinExistence type="predicted"/>
<dbReference type="EMBL" id="KZ425306">
    <property type="protein sequence ID" value="PIO52828.1"/>
    <property type="molecule type" value="Genomic_DNA"/>
</dbReference>
<evidence type="ECO:0000313" key="3">
    <source>
        <dbReference type="EMBL" id="PIO52828.1"/>
    </source>
</evidence>
<feature type="region of interest" description="Disordered" evidence="2">
    <location>
        <begin position="83"/>
        <end position="106"/>
    </location>
</feature>
<protein>
    <submittedName>
        <fullName evidence="3">Uncharacterized protein</fullName>
    </submittedName>
</protein>
<comment type="subcellular location">
    <subcellularLocation>
        <location evidence="1">Nucleus</location>
    </subcellularLocation>
</comment>
<dbReference type="PANTHER" id="PTHR24086">
    <property type="entry name" value="NUCLEAR RECEPTOR SUBFAMILY 5 GROUP A"/>
    <property type="match status" value="1"/>
</dbReference>
<feature type="compositionally biased region" description="Low complexity" evidence="2">
    <location>
        <begin position="83"/>
        <end position="96"/>
    </location>
</feature>
<evidence type="ECO:0000256" key="2">
    <source>
        <dbReference type="SAM" id="MobiDB-lite"/>
    </source>
</evidence>
<evidence type="ECO:0000256" key="1">
    <source>
        <dbReference type="ARBA" id="ARBA00004123"/>
    </source>
</evidence>
<dbReference type="Proteomes" id="UP000230423">
    <property type="component" value="Unassembled WGS sequence"/>
</dbReference>
<dbReference type="GO" id="GO:0000978">
    <property type="term" value="F:RNA polymerase II cis-regulatory region sequence-specific DNA binding"/>
    <property type="evidence" value="ECO:0007669"/>
    <property type="project" value="TreeGrafter"/>
</dbReference>